<proteinExistence type="predicted"/>
<dbReference type="EMBL" id="FNEM01000006">
    <property type="protein sequence ID" value="SDJ22504.1"/>
    <property type="molecule type" value="Genomic_DNA"/>
</dbReference>
<organism evidence="1 2">
    <name type="scientific">Ferrimonas sediminum</name>
    <dbReference type="NCBI Taxonomy" id="718193"/>
    <lineage>
        <taxon>Bacteria</taxon>
        <taxon>Pseudomonadati</taxon>
        <taxon>Pseudomonadota</taxon>
        <taxon>Gammaproteobacteria</taxon>
        <taxon>Alteromonadales</taxon>
        <taxon>Ferrimonadaceae</taxon>
        <taxon>Ferrimonas</taxon>
    </lineage>
</organism>
<dbReference type="AlphaFoldDB" id="A0A1G8RZR2"/>
<accession>A0A1G8RZR2</accession>
<dbReference type="Proteomes" id="UP000199527">
    <property type="component" value="Unassembled WGS sequence"/>
</dbReference>
<gene>
    <name evidence="1" type="ORF">SAMN04488540_10632</name>
</gene>
<name>A0A1G8RZR2_9GAMM</name>
<reference evidence="2" key="1">
    <citation type="submission" date="2016-10" db="EMBL/GenBank/DDBJ databases">
        <authorList>
            <person name="Varghese N."/>
            <person name="Submissions S."/>
        </authorList>
    </citation>
    <scope>NUCLEOTIDE SEQUENCE [LARGE SCALE GENOMIC DNA]</scope>
    <source>
        <strain evidence="2">DSM 23317</strain>
    </source>
</reference>
<protein>
    <submittedName>
        <fullName evidence="1">Uncharacterized protein</fullName>
    </submittedName>
</protein>
<keyword evidence="2" id="KW-1185">Reference proteome</keyword>
<evidence type="ECO:0000313" key="1">
    <source>
        <dbReference type="EMBL" id="SDJ22504.1"/>
    </source>
</evidence>
<evidence type="ECO:0000313" key="2">
    <source>
        <dbReference type="Proteomes" id="UP000199527"/>
    </source>
</evidence>
<sequence length="35" mass="3623">MSQDQEVNKALVEQPASYGCGKPGLAAMGESVTIL</sequence>